<name>A0A9N7GAI5_RICCR</name>
<feature type="transmembrane region" description="Helical" evidence="1">
    <location>
        <begin position="17"/>
        <end position="35"/>
    </location>
</feature>
<accession>A0A9N7GAI5</accession>
<evidence type="ECO:0000313" key="3">
    <source>
        <dbReference type="Proteomes" id="UP000077462"/>
    </source>
</evidence>
<proteinExistence type="predicted"/>
<gene>
    <name evidence="2" type="ORF">UQ52_04270</name>
</gene>
<dbReference type="EMBL" id="CP010969">
    <property type="protein sequence ID" value="AJQ51922.1"/>
    <property type="molecule type" value="Genomic_DNA"/>
</dbReference>
<organism evidence="2 3">
    <name type="scientific">Rickettsia conorii subsp. raoultii</name>
    <dbReference type="NCBI Taxonomy" id="369822"/>
    <lineage>
        <taxon>Bacteria</taxon>
        <taxon>Pseudomonadati</taxon>
        <taxon>Pseudomonadota</taxon>
        <taxon>Alphaproteobacteria</taxon>
        <taxon>Rickettsiales</taxon>
        <taxon>Rickettsiaceae</taxon>
        <taxon>Rickettsieae</taxon>
        <taxon>Rickettsia</taxon>
        <taxon>spotted fever group</taxon>
    </lineage>
</organism>
<dbReference type="AlphaFoldDB" id="A0A9N7GAI5"/>
<protein>
    <submittedName>
        <fullName evidence="2">Uncharacterized protein</fullName>
    </submittedName>
</protein>
<keyword evidence="1" id="KW-0812">Transmembrane</keyword>
<keyword evidence="1" id="KW-0472">Membrane</keyword>
<keyword evidence="1" id="KW-1133">Transmembrane helix</keyword>
<evidence type="ECO:0000256" key="1">
    <source>
        <dbReference type="SAM" id="Phobius"/>
    </source>
</evidence>
<sequence>MHNKIDNLKEIKGLTGLRGYAALWVFFLYATYNWSGNSIGMNIARLGGLRVVIFLCYPALFYVMYIILDFIRIPLVIKVFYLHVLPEFIPYIYLCFYAY</sequence>
<reference evidence="2 3" key="1">
    <citation type="journal article" date="2016" name="Genome Announc.">
        <title>Genome Sequence of the Tick-Borne Pathogen Rickettsia raoultii.</title>
        <authorList>
            <person name="El Karkouri K."/>
            <person name="Mediannikov O."/>
            <person name="Robert C."/>
            <person name="Raoult D."/>
            <person name="Fournier P.E."/>
        </authorList>
    </citation>
    <scope>NUCLEOTIDE SEQUENCE [LARGE SCALE GENOMIC DNA]</scope>
    <source>
        <strain evidence="2 3">Khabarovsk</strain>
    </source>
</reference>
<feature type="transmembrane region" description="Helical" evidence="1">
    <location>
        <begin position="80"/>
        <end position="98"/>
    </location>
</feature>
<evidence type="ECO:0000313" key="2">
    <source>
        <dbReference type="EMBL" id="AJQ51922.1"/>
    </source>
</evidence>
<feature type="transmembrane region" description="Helical" evidence="1">
    <location>
        <begin position="47"/>
        <end position="68"/>
    </location>
</feature>
<dbReference type="Proteomes" id="UP000077462">
    <property type="component" value="Chromosome"/>
</dbReference>